<evidence type="ECO:0000313" key="3">
    <source>
        <dbReference type="Proteomes" id="UP000807469"/>
    </source>
</evidence>
<organism evidence="2 3">
    <name type="scientific">Pholiota conissans</name>
    <dbReference type="NCBI Taxonomy" id="109636"/>
    <lineage>
        <taxon>Eukaryota</taxon>
        <taxon>Fungi</taxon>
        <taxon>Dikarya</taxon>
        <taxon>Basidiomycota</taxon>
        <taxon>Agaricomycotina</taxon>
        <taxon>Agaricomycetes</taxon>
        <taxon>Agaricomycetidae</taxon>
        <taxon>Agaricales</taxon>
        <taxon>Agaricineae</taxon>
        <taxon>Strophariaceae</taxon>
        <taxon>Pholiota</taxon>
    </lineage>
</organism>
<proteinExistence type="predicted"/>
<feature type="compositionally biased region" description="Acidic residues" evidence="1">
    <location>
        <begin position="545"/>
        <end position="571"/>
    </location>
</feature>
<accession>A0A9P6CVJ1</accession>
<reference evidence="2" key="1">
    <citation type="submission" date="2020-11" db="EMBL/GenBank/DDBJ databases">
        <authorList>
            <consortium name="DOE Joint Genome Institute"/>
            <person name="Ahrendt S."/>
            <person name="Riley R."/>
            <person name="Andreopoulos W."/>
            <person name="Labutti K."/>
            <person name="Pangilinan J."/>
            <person name="Ruiz-Duenas F.J."/>
            <person name="Barrasa J.M."/>
            <person name="Sanchez-Garcia M."/>
            <person name="Camarero S."/>
            <person name="Miyauchi S."/>
            <person name="Serrano A."/>
            <person name="Linde D."/>
            <person name="Babiker R."/>
            <person name="Drula E."/>
            <person name="Ayuso-Fernandez I."/>
            <person name="Pacheco R."/>
            <person name="Padilla G."/>
            <person name="Ferreira P."/>
            <person name="Barriuso J."/>
            <person name="Kellner H."/>
            <person name="Castanera R."/>
            <person name="Alfaro M."/>
            <person name="Ramirez L."/>
            <person name="Pisabarro A.G."/>
            <person name="Kuo A."/>
            <person name="Tritt A."/>
            <person name="Lipzen A."/>
            <person name="He G."/>
            <person name="Yan M."/>
            <person name="Ng V."/>
            <person name="Cullen D."/>
            <person name="Martin F."/>
            <person name="Rosso M.-N."/>
            <person name="Henrissat B."/>
            <person name="Hibbett D."/>
            <person name="Martinez A.T."/>
            <person name="Grigoriev I.V."/>
        </authorList>
    </citation>
    <scope>NUCLEOTIDE SEQUENCE</scope>
    <source>
        <strain evidence="2">CIRM-BRFM 674</strain>
    </source>
</reference>
<dbReference type="Gene3D" id="3.80.10.10">
    <property type="entry name" value="Ribonuclease Inhibitor"/>
    <property type="match status" value="1"/>
</dbReference>
<keyword evidence="3" id="KW-1185">Reference proteome</keyword>
<dbReference type="Proteomes" id="UP000807469">
    <property type="component" value="Unassembled WGS sequence"/>
</dbReference>
<name>A0A9P6CVJ1_9AGAR</name>
<protein>
    <recommendedName>
        <fullName evidence="4">F-box domain-containing protein</fullName>
    </recommendedName>
</protein>
<dbReference type="OrthoDB" id="3046363at2759"/>
<comment type="caution">
    <text evidence="2">The sequence shown here is derived from an EMBL/GenBank/DDBJ whole genome shotgun (WGS) entry which is preliminary data.</text>
</comment>
<gene>
    <name evidence="2" type="ORF">BDN70DRAFT_877119</name>
</gene>
<dbReference type="EMBL" id="MU155188">
    <property type="protein sequence ID" value="KAF9480802.1"/>
    <property type="molecule type" value="Genomic_DNA"/>
</dbReference>
<sequence>MSKEDAQSPVDDAVLRLKSQRNSLSPICRIPDEILSEIYLLAKGSAYCGEDYLKDPFGWVRRFTHVCRHLRYFALNSPHLWSKGPWPLHNLEFLQEMLRRSNNIPLTIKVNLALSRNRTSGLKVLLEHNRRIKHLAVYMSLRDWEDLDVFPMLAPQLEHLSLSCRDARYSPIFALDDVFLTPTLRHLSLNGFSVNWDSQSPLGRGLISLTLRRLSDPLPTWNQIYNALHEMPNLEVLDLQDAFQAEEASSSWDLPALNLHSLRKLVIGKCSVRDVEYFLSRVTFPSTAKVIITRCSNASFTDMRDDLPAFLARITQSISDATNPNVFRTLIIKDRQRHFACDDVCVRLFTETLDDQEMLCNANVHPQLELDLFWVHQRGELTSEDSEGSIISMVVTAIFESGIGPLLHEVTNVYLGHLLQPREVDFKLLDMLKDTIGQLRKVCHIVATQCWFRSLATVLILGIERNEPESSRKPLYFPDLSELYPEKTNDTFLLKSLHDCLVWRARASSTSDEKVIFALWDNLGNKNLTEESVEGATSLSNNENSDGDDSEDPESDDGITVSSDEDYLDYM</sequence>
<dbReference type="AlphaFoldDB" id="A0A9P6CVJ1"/>
<evidence type="ECO:0000313" key="2">
    <source>
        <dbReference type="EMBL" id="KAF9480802.1"/>
    </source>
</evidence>
<dbReference type="SUPFAM" id="SSF52047">
    <property type="entry name" value="RNI-like"/>
    <property type="match status" value="1"/>
</dbReference>
<evidence type="ECO:0000256" key="1">
    <source>
        <dbReference type="SAM" id="MobiDB-lite"/>
    </source>
</evidence>
<feature type="region of interest" description="Disordered" evidence="1">
    <location>
        <begin position="531"/>
        <end position="571"/>
    </location>
</feature>
<evidence type="ECO:0008006" key="4">
    <source>
        <dbReference type="Google" id="ProtNLM"/>
    </source>
</evidence>
<dbReference type="InterPro" id="IPR032675">
    <property type="entry name" value="LRR_dom_sf"/>
</dbReference>